<name>A0A2R6AY39_9ARCH</name>
<reference evidence="1 2" key="1">
    <citation type="submission" date="2017-04" db="EMBL/GenBank/DDBJ databases">
        <title>Novel microbial lineages endemic to geothermal iron-oxide mats fill important gaps in the evolutionary history of Archaea.</title>
        <authorList>
            <person name="Jay Z.J."/>
            <person name="Beam J.P."/>
            <person name="Dlakic M."/>
            <person name="Rusch D.B."/>
            <person name="Kozubal M.A."/>
            <person name="Inskeep W.P."/>
        </authorList>
    </citation>
    <scope>NUCLEOTIDE SEQUENCE [LARGE SCALE GENOMIC DNA]</scope>
    <source>
        <strain evidence="1">OSP_B</strain>
    </source>
</reference>
<proteinExistence type="predicted"/>
<feature type="non-terminal residue" evidence="1">
    <location>
        <position position="1"/>
    </location>
</feature>
<comment type="caution">
    <text evidence="1">The sequence shown here is derived from an EMBL/GenBank/DDBJ whole genome shotgun (WGS) entry which is preliminary data.</text>
</comment>
<dbReference type="EMBL" id="NEXA01000145">
    <property type="protein sequence ID" value="PSN91276.1"/>
    <property type="molecule type" value="Genomic_DNA"/>
</dbReference>
<dbReference type="AlphaFoldDB" id="A0A2R6AY39"/>
<evidence type="ECO:0000313" key="2">
    <source>
        <dbReference type="Proteomes" id="UP000240838"/>
    </source>
</evidence>
<protein>
    <submittedName>
        <fullName evidence="1">Uncharacterized protein</fullName>
    </submittedName>
</protein>
<organism evidence="1 2">
    <name type="scientific">Candidatus Marsarchaeota G1 archaeon OSP_B</name>
    <dbReference type="NCBI Taxonomy" id="1978153"/>
    <lineage>
        <taxon>Archaea</taxon>
        <taxon>Candidatus Marsarchaeota</taxon>
        <taxon>Candidatus Marsarchaeota group 1</taxon>
    </lineage>
</organism>
<gene>
    <name evidence="1" type="ORF">B9P99_04115</name>
</gene>
<evidence type="ECO:0000313" key="1">
    <source>
        <dbReference type="EMBL" id="PSN91276.1"/>
    </source>
</evidence>
<dbReference type="Proteomes" id="UP000240838">
    <property type="component" value="Unassembled WGS sequence"/>
</dbReference>
<accession>A0A2R6AY39</accession>
<sequence length="88" mass="10312">VREEGLPVSFREIYSAIKQKVKNNCFKMIRAYHELSSIVGYEPQRSTPEMFLERILNSLSWSVNISPNEKKNIQRSKRTCQKMFNGNS</sequence>